<evidence type="ECO:0000313" key="3">
    <source>
        <dbReference type="Proteomes" id="UP000321577"/>
    </source>
</evidence>
<gene>
    <name evidence="2" type="ORF">BGE01nite_03760</name>
</gene>
<organism evidence="2 3">
    <name type="scientific">Brevifollis gellanilyticus</name>
    <dbReference type="NCBI Taxonomy" id="748831"/>
    <lineage>
        <taxon>Bacteria</taxon>
        <taxon>Pseudomonadati</taxon>
        <taxon>Verrucomicrobiota</taxon>
        <taxon>Verrucomicrobiia</taxon>
        <taxon>Verrucomicrobiales</taxon>
        <taxon>Verrucomicrobiaceae</taxon>
    </lineage>
</organism>
<proteinExistence type="predicted"/>
<accession>A0A512M2W4</accession>
<evidence type="ECO:0000256" key="1">
    <source>
        <dbReference type="SAM" id="Phobius"/>
    </source>
</evidence>
<dbReference type="Proteomes" id="UP000321577">
    <property type="component" value="Unassembled WGS sequence"/>
</dbReference>
<dbReference type="EMBL" id="BKAG01000002">
    <property type="protein sequence ID" value="GEP41085.1"/>
    <property type="molecule type" value="Genomic_DNA"/>
</dbReference>
<feature type="transmembrane region" description="Helical" evidence="1">
    <location>
        <begin position="125"/>
        <end position="149"/>
    </location>
</feature>
<feature type="transmembrane region" description="Helical" evidence="1">
    <location>
        <begin position="47"/>
        <end position="69"/>
    </location>
</feature>
<protein>
    <submittedName>
        <fullName evidence="2">Uncharacterized protein</fullName>
    </submittedName>
</protein>
<keyword evidence="1" id="KW-0472">Membrane</keyword>
<reference evidence="2 3" key="1">
    <citation type="submission" date="2019-07" db="EMBL/GenBank/DDBJ databases">
        <title>Whole genome shotgun sequence of Brevifollis gellanilyticus NBRC 108608.</title>
        <authorList>
            <person name="Hosoyama A."/>
            <person name="Uohara A."/>
            <person name="Ohji S."/>
            <person name="Ichikawa N."/>
        </authorList>
    </citation>
    <scope>NUCLEOTIDE SEQUENCE [LARGE SCALE GENOMIC DNA]</scope>
    <source>
        <strain evidence="2 3">NBRC 108608</strain>
    </source>
</reference>
<keyword evidence="3" id="KW-1185">Reference proteome</keyword>
<evidence type="ECO:0000313" key="2">
    <source>
        <dbReference type="EMBL" id="GEP41085.1"/>
    </source>
</evidence>
<dbReference type="Pfam" id="PF04955">
    <property type="entry name" value="HupE_UreJ"/>
    <property type="match status" value="1"/>
</dbReference>
<sequence>MEDVDEFEDGMAFMAGIRHPLLGVDHWFFAVVVGVLAVLWKGRSNKISPLVCLLPAMLGGVISGLQGIVLPEVSWALLTAMMAVMTWSASTFRGQAMTLLGITMLALWQGNQHGIAWPLDAGSGWYVAGLMITTTVLACCGSVVTELAVTPFRLKRPARVTSH</sequence>
<comment type="caution">
    <text evidence="2">The sequence shown here is derived from an EMBL/GenBank/DDBJ whole genome shotgun (WGS) entry which is preliminary data.</text>
</comment>
<dbReference type="InterPro" id="IPR007038">
    <property type="entry name" value="HupE_UreJ"/>
</dbReference>
<dbReference type="AlphaFoldDB" id="A0A512M2W4"/>
<keyword evidence="1" id="KW-1133">Transmembrane helix</keyword>
<feature type="transmembrane region" description="Helical" evidence="1">
    <location>
        <begin position="99"/>
        <end position="119"/>
    </location>
</feature>
<name>A0A512M2W4_9BACT</name>
<keyword evidence="1" id="KW-0812">Transmembrane</keyword>
<feature type="transmembrane region" description="Helical" evidence="1">
    <location>
        <begin position="20"/>
        <end position="40"/>
    </location>
</feature>